<reference evidence="1 2" key="1">
    <citation type="submission" date="2016-12" db="EMBL/GenBank/DDBJ databases">
        <title>Complete genome sequence of Clostridium kluyveri JZZ isolated from the pit mud of a Chinese flavor liquor-making factory.</title>
        <authorList>
            <person name="Wang Y."/>
        </authorList>
    </citation>
    <scope>NUCLEOTIDE SEQUENCE [LARGE SCALE GENOMIC DNA]</scope>
    <source>
        <strain evidence="1 2">JZZ</strain>
    </source>
</reference>
<dbReference type="EMBL" id="CP018335">
    <property type="protein sequence ID" value="APM39466.1"/>
    <property type="molecule type" value="Genomic_DNA"/>
</dbReference>
<dbReference type="OrthoDB" id="3173587at2"/>
<evidence type="ECO:0000313" key="2">
    <source>
        <dbReference type="Proteomes" id="UP000184604"/>
    </source>
</evidence>
<protein>
    <submittedName>
        <fullName evidence="1">Uncharacterized protein</fullName>
    </submittedName>
</protein>
<proteinExistence type="predicted"/>
<dbReference type="RefSeq" id="WP_073539090.1">
    <property type="nucleotide sequence ID" value="NZ_CP018335.1"/>
</dbReference>
<gene>
    <name evidence="1" type="ORF">BS101_12290</name>
</gene>
<sequence length="436" mass="51327">MKTLPKSMEAGVLLIFKELIIRYTKGKSSSIKEDNALNILSSIYYSINAYMQCYGKKEICSNSIYTGDVNFIYKKGVEIVKKYTEECRKLYKNIKQNKLNIPLEVYNDTIDNLKDFFDNYDEVFGAYDIPCSIDYPLTFDNMNLTGIFYIKQYIEKLKMETDFCNFFKQSSIRKILRDYGRKYKINIIKSPINVFQVLLEQSIFVLLCGNNEITLEISPHDREIIKRSLLEKNGEELKSILKEIFKGVIVKFNIRDKKLIDYIKRYENSFIIRFLNAHDNGNLSNMIIIEKEKSREDKIAFTKGSKMNDYEFTSIVEEVMECRYVKDKINIIASNLRSLEDYMDLLDSECLFGSEYIEVFSTLNDMSLAVLGKTVFYDDLNCNSLNLSYEELIKYRDDMESEWQNYFIEFLLSLPEKEIKNVENIIVKMDLEENLI</sequence>
<dbReference type="InterPro" id="IPR045751">
    <property type="entry name" value="DUF6179"/>
</dbReference>
<organism evidence="1 2">
    <name type="scientific">Clostridium kluyveri</name>
    <dbReference type="NCBI Taxonomy" id="1534"/>
    <lineage>
        <taxon>Bacteria</taxon>
        <taxon>Bacillati</taxon>
        <taxon>Bacillota</taxon>
        <taxon>Clostridia</taxon>
        <taxon>Eubacteriales</taxon>
        <taxon>Clostridiaceae</taxon>
        <taxon>Clostridium</taxon>
    </lineage>
</organism>
<dbReference type="Proteomes" id="UP000184604">
    <property type="component" value="Chromosome"/>
</dbReference>
<dbReference type="Pfam" id="PF19677">
    <property type="entry name" value="DUF6179"/>
    <property type="match status" value="1"/>
</dbReference>
<evidence type="ECO:0000313" key="1">
    <source>
        <dbReference type="EMBL" id="APM39466.1"/>
    </source>
</evidence>
<dbReference type="AlphaFoldDB" id="A0A1L5F8W1"/>
<name>A0A1L5F8W1_CLOKL</name>
<accession>A0A1L5F8W1</accession>